<dbReference type="OrthoDB" id="9787961at2"/>
<accession>A0A0K2GD21</accession>
<dbReference type="PATRIC" id="fig|42253.5.peg.2408"/>
<dbReference type="EMBL" id="CP011801">
    <property type="protein sequence ID" value="ALA58856.1"/>
    <property type="molecule type" value="Genomic_DNA"/>
</dbReference>
<dbReference type="KEGG" id="nmv:NITMOv2_2443"/>
<reference evidence="1 2" key="1">
    <citation type="journal article" date="2015" name="Proc. Natl. Acad. Sci. U.S.A.">
        <title>Expanded metabolic versatility of ubiquitous nitrite-oxidizing bacteria from the genus Nitrospira.</title>
        <authorList>
            <person name="Koch H."/>
            <person name="Lucker S."/>
            <person name="Albertsen M."/>
            <person name="Kitzinger K."/>
            <person name="Herbold C."/>
            <person name="Spieck E."/>
            <person name="Nielsen P.H."/>
            <person name="Wagner M."/>
            <person name="Daims H."/>
        </authorList>
    </citation>
    <scope>NUCLEOTIDE SEQUENCE [LARGE SCALE GENOMIC DNA]</scope>
    <source>
        <strain evidence="1 2">NSP M-1</strain>
    </source>
</reference>
<dbReference type="AlphaFoldDB" id="A0A0K2GD21"/>
<evidence type="ECO:0000313" key="1">
    <source>
        <dbReference type="EMBL" id="ALA58856.1"/>
    </source>
</evidence>
<evidence type="ECO:0000313" key="2">
    <source>
        <dbReference type="Proteomes" id="UP000069205"/>
    </source>
</evidence>
<dbReference type="Proteomes" id="UP000069205">
    <property type="component" value="Chromosome"/>
</dbReference>
<protein>
    <submittedName>
        <fullName evidence="1">Uncharacterized protein</fullName>
    </submittedName>
</protein>
<keyword evidence="2" id="KW-1185">Reference proteome</keyword>
<dbReference type="STRING" id="42253.NITMOv2_2443"/>
<name>A0A0K2GD21_NITMO</name>
<proteinExistence type="predicted"/>
<gene>
    <name evidence="1" type="ORF">NITMOv2_2443</name>
</gene>
<organism evidence="1 2">
    <name type="scientific">Nitrospira moscoviensis</name>
    <dbReference type="NCBI Taxonomy" id="42253"/>
    <lineage>
        <taxon>Bacteria</taxon>
        <taxon>Pseudomonadati</taxon>
        <taxon>Nitrospirota</taxon>
        <taxon>Nitrospiria</taxon>
        <taxon>Nitrospirales</taxon>
        <taxon>Nitrospiraceae</taxon>
        <taxon>Nitrospira</taxon>
    </lineage>
</organism>
<sequence length="140" mass="15503">MQFDPALAAQAAFEEAETELGSDWETAVELEETFSSNAGSAARDAYENLLALAGRHPNAHSFHAFCIYITWQQVTEETIPRHFETGRRLAEAYLAQAAGKDERHLLCVAELLGSFRAGLGLDEEDEIQVEYRKDTPKGGD</sequence>
<dbReference type="RefSeq" id="WP_053379956.1">
    <property type="nucleotide sequence ID" value="NZ_CP011801.1"/>
</dbReference>